<proteinExistence type="predicted"/>
<dbReference type="AlphaFoldDB" id="I3XZL7"/>
<reference evidence="1 2" key="1">
    <citation type="submission" date="2012-06" db="EMBL/GenBank/DDBJ databases">
        <title>Complete sequence of Sulfurospirillum barnesii SES-3.</title>
        <authorList>
            <consortium name="US DOE Joint Genome Institute"/>
            <person name="Lucas S."/>
            <person name="Han J."/>
            <person name="Lapidus A."/>
            <person name="Cheng J.-F."/>
            <person name="Goodwin L."/>
            <person name="Pitluck S."/>
            <person name="Peters L."/>
            <person name="Ovchinnikova G."/>
            <person name="Lu M."/>
            <person name="Detter J.C."/>
            <person name="Han C."/>
            <person name="Tapia R."/>
            <person name="Land M."/>
            <person name="Hauser L."/>
            <person name="Kyrpides N."/>
            <person name="Ivanova N."/>
            <person name="Pagani I."/>
            <person name="Stolz J."/>
            <person name="Arkin A."/>
            <person name="Dehal P."/>
            <person name="Oremland R."/>
            <person name="Saltikov C."/>
            <person name="Basu P."/>
            <person name="Hollibaugh J."/>
            <person name="Newman D."/>
            <person name="Stolyar S."/>
            <person name="Hazen T."/>
            <person name="Woyke T."/>
        </authorList>
    </citation>
    <scope>NUCLEOTIDE SEQUENCE [LARGE SCALE GENOMIC DNA]</scope>
    <source>
        <strain evidence="2">ATCC 700032 / DSM 10660 / SES-3</strain>
    </source>
</reference>
<accession>I3XZL7</accession>
<dbReference type="KEGG" id="sba:Sulba_2113"/>
<dbReference type="HOGENOM" id="CLU_1748718_0_0_7"/>
<name>I3XZL7_SULBS</name>
<keyword evidence="2" id="KW-1185">Reference proteome</keyword>
<evidence type="ECO:0000313" key="2">
    <source>
        <dbReference type="Proteomes" id="UP000006176"/>
    </source>
</evidence>
<dbReference type="RefSeq" id="WP_014770257.1">
    <property type="nucleotide sequence ID" value="NC_018002.1"/>
</dbReference>
<dbReference type="EMBL" id="CP003333">
    <property type="protein sequence ID" value="AFL69391.1"/>
    <property type="molecule type" value="Genomic_DNA"/>
</dbReference>
<dbReference type="Proteomes" id="UP000006176">
    <property type="component" value="Chromosome"/>
</dbReference>
<gene>
    <name evidence="1" type="ordered locus">Sulba_2113</name>
</gene>
<sequence length="149" mass="16864">MISKIRKNCMFDNKTLNFIEAYAQSLGSISFSGAVENLVLKGIANIKEQEAMNEKFLVAHLSLESSILKQSELIKSQNERLISVMNNIGNVLHLENAILLVKEIYEDKNLKNKTPQEAMIKAGIFLNSYAKSKRKEDISTPQNKDYLND</sequence>
<dbReference type="PATRIC" id="fig|760154.4.peg.2109"/>
<organism evidence="1 2">
    <name type="scientific">Sulfurospirillum barnesii (strain ATCC 700032 / DSM 10660 / SES-3)</name>
    <dbReference type="NCBI Taxonomy" id="760154"/>
    <lineage>
        <taxon>Bacteria</taxon>
        <taxon>Pseudomonadati</taxon>
        <taxon>Campylobacterota</taxon>
        <taxon>Epsilonproteobacteria</taxon>
        <taxon>Campylobacterales</taxon>
        <taxon>Sulfurospirillaceae</taxon>
        <taxon>Sulfurospirillum</taxon>
    </lineage>
</organism>
<protein>
    <submittedName>
        <fullName evidence="1">Uncharacterized protein</fullName>
    </submittedName>
</protein>
<evidence type="ECO:0000313" key="1">
    <source>
        <dbReference type="EMBL" id="AFL69391.1"/>
    </source>
</evidence>